<protein>
    <submittedName>
        <fullName evidence="3">Uncharacterized protein</fullName>
    </submittedName>
</protein>
<feature type="compositionally biased region" description="Basic and acidic residues" evidence="1">
    <location>
        <begin position="557"/>
        <end position="570"/>
    </location>
</feature>
<dbReference type="InterPro" id="IPR004242">
    <property type="entry name" value="Transposase_21"/>
</dbReference>
<comment type="caution">
    <text evidence="3">The sequence shown here is derived from an EMBL/GenBank/DDBJ whole genome shotgun (WGS) entry which is preliminary data.</text>
</comment>
<feature type="region of interest" description="Disordered" evidence="1">
    <location>
        <begin position="534"/>
        <end position="579"/>
    </location>
</feature>
<dbReference type="PANTHER" id="PTHR10775">
    <property type="entry name" value="OS08G0208400 PROTEIN"/>
    <property type="match status" value="1"/>
</dbReference>
<dbReference type="AlphaFoldDB" id="A0AAD8W7Y7"/>
<evidence type="ECO:0000256" key="1">
    <source>
        <dbReference type="SAM" id="MobiDB-lite"/>
    </source>
</evidence>
<dbReference type="EMBL" id="JAUUTY010000004">
    <property type="protein sequence ID" value="KAK1646876.1"/>
    <property type="molecule type" value="Genomic_DNA"/>
</dbReference>
<sequence>MLSSGPVRIWQRLTVVLRMHILLSFWRDVYRESSEEVLRNFDSEHGEQQRMADNGWMYTGRVSATNKTDEWIRKTWHLVKELAHGTKQKIDFDEHERDRGEVMRQRLNGNEYDGVRDFLDDLVDAHMPSRHLHGRNRQNRRNLEPEEPEPAKAFYDMIAAAKTPLYDGAEISARCHLPMSSRQDPVQHHRDGRSKSENNCCWPVFVIPLNLPPESNDEEDHVLAIIPGPHYPGKNLSVYMQPIVEDLNHSWHHGTLTYDRASKTNFCMKVWLRYTMHDMPGYALTCGWCQLYLKRRHPFREDKKNFKKGKVVHEVTEVPKFDGIAVDAELRALVPAASEAGHQFEGYGVTHNWTHEAALTKLEYYKDLELPHNIDVMHTVKNVAESLFHTCLNIPGKSKDNVKARVDVEKLCDRKKLHMQRPTGRRKNWFKPHADFCLDSIQKKEAFKCLKYVKAALNGWEVVFQVSPHGNLPIPSEDDYNNIDPVTYEGIFYQEEEDFGHFELECVLEEDLGNDAETRGESVVDLKDIDMLEKLQVEDDSDDEPPPVYQDPTYYSKDSDSDSGKEKQNEIDDEIDDGW</sequence>
<feature type="signal peptide" evidence="2">
    <location>
        <begin position="1"/>
        <end position="31"/>
    </location>
</feature>
<keyword evidence="4" id="KW-1185">Reference proteome</keyword>
<evidence type="ECO:0000256" key="2">
    <source>
        <dbReference type="SAM" id="SignalP"/>
    </source>
</evidence>
<feature type="chain" id="PRO_5042195753" evidence="2">
    <location>
        <begin position="32"/>
        <end position="579"/>
    </location>
</feature>
<accession>A0AAD8W7Y7</accession>
<gene>
    <name evidence="3" type="ORF">QYE76_064681</name>
</gene>
<dbReference type="Pfam" id="PF02992">
    <property type="entry name" value="Transposase_21"/>
    <property type="match status" value="1"/>
</dbReference>
<proteinExistence type="predicted"/>
<name>A0AAD8W7Y7_LOLMU</name>
<evidence type="ECO:0000313" key="3">
    <source>
        <dbReference type="EMBL" id="KAK1646876.1"/>
    </source>
</evidence>
<dbReference type="PANTHER" id="PTHR10775:SF185">
    <property type="entry name" value="OS08G0208400 PROTEIN"/>
    <property type="match status" value="1"/>
</dbReference>
<reference evidence="3" key="1">
    <citation type="submission" date="2023-07" db="EMBL/GenBank/DDBJ databases">
        <title>A chromosome-level genome assembly of Lolium multiflorum.</title>
        <authorList>
            <person name="Chen Y."/>
            <person name="Copetti D."/>
            <person name="Kolliker R."/>
            <person name="Studer B."/>
        </authorList>
    </citation>
    <scope>NUCLEOTIDE SEQUENCE</scope>
    <source>
        <strain evidence="3">02402/16</strain>
        <tissue evidence="3">Leaf</tissue>
    </source>
</reference>
<dbReference type="Proteomes" id="UP001231189">
    <property type="component" value="Unassembled WGS sequence"/>
</dbReference>
<keyword evidence="2" id="KW-0732">Signal</keyword>
<organism evidence="3 4">
    <name type="scientific">Lolium multiflorum</name>
    <name type="common">Italian ryegrass</name>
    <name type="synonym">Lolium perenne subsp. multiflorum</name>
    <dbReference type="NCBI Taxonomy" id="4521"/>
    <lineage>
        <taxon>Eukaryota</taxon>
        <taxon>Viridiplantae</taxon>
        <taxon>Streptophyta</taxon>
        <taxon>Embryophyta</taxon>
        <taxon>Tracheophyta</taxon>
        <taxon>Spermatophyta</taxon>
        <taxon>Magnoliopsida</taxon>
        <taxon>Liliopsida</taxon>
        <taxon>Poales</taxon>
        <taxon>Poaceae</taxon>
        <taxon>BOP clade</taxon>
        <taxon>Pooideae</taxon>
        <taxon>Poodae</taxon>
        <taxon>Poeae</taxon>
        <taxon>Poeae Chloroplast Group 2 (Poeae type)</taxon>
        <taxon>Loliodinae</taxon>
        <taxon>Loliinae</taxon>
        <taxon>Lolium</taxon>
    </lineage>
</organism>
<evidence type="ECO:0000313" key="4">
    <source>
        <dbReference type="Proteomes" id="UP001231189"/>
    </source>
</evidence>